<dbReference type="InterPro" id="IPR001932">
    <property type="entry name" value="PPM-type_phosphatase-like_dom"/>
</dbReference>
<evidence type="ECO:0000256" key="7">
    <source>
        <dbReference type="ARBA" id="ARBA00022989"/>
    </source>
</evidence>
<sequence>MQPRCTKCDFSTVKDGDLIYLACPFHNLKTLTEVRKEHGFNIKELEPAVSGQEAAAAYSWTVEMFQFEQDVDTSQSVTLKAHECTAAFIGIVTGEAKRHACCDSANSPGRRKFEQLYVGRTNDASCHPARKRTHAESFLQEIDDMGLQLENSTEDILPELDKRRRLRRDDDKPAEPDIHCSYPCKHWTGRWSVREFPVKPSAWTWLPYDLSQMDEVQWIEGAPAGNIPRLPFEGAYSNVKGEPGGVTLGGVTLQLFKPEPADDLFRTTSTAKLDRAGGDAGLQALVKDPIQSTFETQYKIEYKGYRRAAKWTSREASYSQSDTCLVSSPMATSSQNKPQGGDLRICFKRSATSKVSVLAGVKKDGNSFSLIVSDTHLRAKTGMRSNKQGYRLRQDQILSLAELVNEEKKFNENWLYFGRIVGPLILWAAFYCFLSPLIWVVDQFGDTLKGIPCIGGLLGFLADFVETLVTCLVCMVSCSLGVACGLLGMAMAWLFFRPERGIVLLSISLCLFAAVFAFSNNQKGQKSVRRRSARQPGIGMQSVEMNATPVQPAAFAQAAVMPTAVVQPAVVTPAAFQVQCPAGVGPGTSVMVTTPDGRQVTVQIPAGVEYEYLKEARLYAPWRSSVLEARKDGCELRRAAFRFARSDPLLSEVRRKCFELENKQWNLAELASDRDCEEGTERQLPEFNVGIFVKKEFQTAAEWFHEKDKKQLDEAFPPVGPNWVKTQMGTPIPQLPGVWYMHERQNQEGKHQPWLFFNASLGRYFRQRGGEGGKWVQTGTPHHPETQPVHISNGSACLPAAGGRKDTMAVLLPELHRTCHLLKQPLLFMDRPAAMFLLVDGLRDSSAAALFCAQRFHTFFLPRFSARQDEPEDFELIDMVHQAIEDLDKSLLESNARYSGCGLALLLVLGQRVLVANVGGCRAVMCTPPKGGDSQPPQPEVWNARLLVGGRGLRASLRGFSSLRVAQRAFRHLPRWSLWWPSTGRCREIGAASATQGFRLVLGIGA</sequence>
<evidence type="ECO:0000256" key="1">
    <source>
        <dbReference type="ARBA" id="ARBA00004127"/>
    </source>
</evidence>
<evidence type="ECO:0000256" key="9">
    <source>
        <dbReference type="ARBA" id="ARBA00023242"/>
    </source>
</evidence>
<dbReference type="Gene3D" id="3.60.40.10">
    <property type="entry name" value="PPM-type phosphatase domain"/>
    <property type="match status" value="1"/>
</dbReference>
<name>A0A812UPQ8_9DINO</name>
<organism evidence="12 13">
    <name type="scientific">Symbiodinium necroappetens</name>
    <dbReference type="NCBI Taxonomy" id="1628268"/>
    <lineage>
        <taxon>Eukaryota</taxon>
        <taxon>Sar</taxon>
        <taxon>Alveolata</taxon>
        <taxon>Dinophyceae</taxon>
        <taxon>Suessiales</taxon>
        <taxon>Symbiodiniaceae</taxon>
        <taxon>Symbiodinium</taxon>
    </lineage>
</organism>
<dbReference type="OrthoDB" id="415873at2759"/>
<evidence type="ECO:0000259" key="11">
    <source>
        <dbReference type="Pfam" id="PF00481"/>
    </source>
</evidence>
<dbReference type="Pfam" id="PF07787">
    <property type="entry name" value="TMEM43"/>
    <property type="match status" value="1"/>
</dbReference>
<evidence type="ECO:0000256" key="3">
    <source>
        <dbReference type="ARBA" id="ARBA00004586"/>
    </source>
</evidence>
<dbReference type="Proteomes" id="UP000601435">
    <property type="component" value="Unassembled WGS sequence"/>
</dbReference>
<evidence type="ECO:0000313" key="12">
    <source>
        <dbReference type="EMBL" id="CAE7591408.1"/>
    </source>
</evidence>
<evidence type="ECO:0000256" key="4">
    <source>
        <dbReference type="ARBA" id="ARBA00006627"/>
    </source>
</evidence>
<keyword evidence="13" id="KW-1185">Reference proteome</keyword>
<evidence type="ECO:0000256" key="5">
    <source>
        <dbReference type="ARBA" id="ARBA00022692"/>
    </source>
</evidence>
<evidence type="ECO:0000256" key="2">
    <source>
        <dbReference type="ARBA" id="ARBA00004259"/>
    </source>
</evidence>
<protein>
    <submittedName>
        <fullName evidence="12">Pex6 protein</fullName>
    </submittedName>
</protein>
<reference evidence="12" key="1">
    <citation type="submission" date="2021-02" db="EMBL/GenBank/DDBJ databases">
        <authorList>
            <person name="Dougan E. K."/>
            <person name="Rhodes N."/>
            <person name="Thang M."/>
            <person name="Chan C."/>
        </authorList>
    </citation>
    <scope>NUCLEOTIDE SEQUENCE</scope>
</reference>
<comment type="similarity">
    <text evidence="4">Belongs to the TMEM43 family.</text>
</comment>
<dbReference type="PANTHER" id="PTHR13416">
    <property type="match status" value="1"/>
</dbReference>
<evidence type="ECO:0000256" key="6">
    <source>
        <dbReference type="ARBA" id="ARBA00022824"/>
    </source>
</evidence>
<feature type="transmembrane region" description="Helical" evidence="10">
    <location>
        <begin position="502"/>
        <end position="521"/>
    </location>
</feature>
<comment type="caution">
    <text evidence="12">The sequence shown here is derived from an EMBL/GenBank/DDBJ whole genome shotgun (WGS) entry which is preliminary data.</text>
</comment>
<keyword evidence="6" id="KW-0256">Endoplasmic reticulum</keyword>
<feature type="transmembrane region" description="Helical" evidence="10">
    <location>
        <begin position="472"/>
        <end position="496"/>
    </location>
</feature>
<feature type="transmembrane region" description="Helical" evidence="10">
    <location>
        <begin position="416"/>
        <end position="441"/>
    </location>
</feature>
<comment type="subcellular location">
    <subcellularLocation>
        <location evidence="1">Endomembrane system</location>
        <topology evidence="1">Multi-pass membrane protein</topology>
    </subcellularLocation>
    <subcellularLocation>
        <location evidence="3">Endoplasmic reticulum membrane</location>
    </subcellularLocation>
    <subcellularLocation>
        <location evidence="2">Nucleus envelope</location>
    </subcellularLocation>
</comment>
<gene>
    <name evidence="12" type="primary">pex6</name>
    <name evidence="12" type="ORF">SNEC2469_LOCUS17060</name>
</gene>
<evidence type="ECO:0000256" key="8">
    <source>
        <dbReference type="ARBA" id="ARBA00023136"/>
    </source>
</evidence>
<dbReference type="EMBL" id="CAJNJA010028031">
    <property type="protein sequence ID" value="CAE7591408.1"/>
    <property type="molecule type" value="Genomic_DNA"/>
</dbReference>
<dbReference type="GO" id="GO:0005789">
    <property type="term" value="C:endoplasmic reticulum membrane"/>
    <property type="evidence" value="ECO:0007669"/>
    <property type="project" value="UniProtKB-SubCell"/>
</dbReference>
<dbReference type="GO" id="GO:0005637">
    <property type="term" value="C:nuclear inner membrane"/>
    <property type="evidence" value="ECO:0007669"/>
    <property type="project" value="TreeGrafter"/>
</dbReference>
<dbReference type="Pfam" id="PF00481">
    <property type="entry name" value="PP2C"/>
    <property type="match status" value="1"/>
</dbReference>
<dbReference type="GO" id="GO:0006629">
    <property type="term" value="P:lipid metabolic process"/>
    <property type="evidence" value="ECO:0007669"/>
    <property type="project" value="TreeGrafter"/>
</dbReference>
<keyword evidence="7 10" id="KW-1133">Transmembrane helix</keyword>
<feature type="domain" description="PPM-type phosphatase" evidence="11">
    <location>
        <begin position="844"/>
        <end position="927"/>
    </location>
</feature>
<dbReference type="InterPro" id="IPR012430">
    <property type="entry name" value="TMEM43_fam"/>
</dbReference>
<keyword evidence="9" id="KW-0539">Nucleus</keyword>
<accession>A0A812UPQ8</accession>
<dbReference type="AlphaFoldDB" id="A0A812UPQ8"/>
<evidence type="ECO:0000256" key="10">
    <source>
        <dbReference type="SAM" id="Phobius"/>
    </source>
</evidence>
<dbReference type="SUPFAM" id="SSF81606">
    <property type="entry name" value="PP2C-like"/>
    <property type="match status" value="1"/>
</dbReference>
<keyword evidence="5 10" id="KW-0812">Transmembrane</keyword>
<dbReference type="PANTHER" id="PTHR13416:SF2">
    <property type="entry name" value="TRANSMEMBRANE PROTEIN 43"/>
    <property type="match status" value="1"/>
</dbReference>
<keyword evidence="8 10" id="KW-0472">Membrane</keyword>
<dbReference type="InterPro" id="IPR036457">
    <property type="entry name" value="PPM-type-like_dom_sf"/>
</dbReference>
<evidence type="ECO:0000313" key="13">
    <source>
        <dbReference type="Proteomes" id="UP000601435"/>
    </source>
</evidence>
<proteinExistence type="inferred from homology"/>
<dbReference type="GO" id="GO:0071763">
    <property type="term" value="P:nuclear membrane organization"/>
    <property type="evidence" value="ECO:0007669"/>
    <property type="project" value="TreeGrafter"/>
</dbReference>